<feature type="region of interest" description="Disordered" evidence="1">
    <location>
        <begin position="252"/>
        <end position="279"/>
    </location>
</feature>
<evidence type="ECO:0000313" key="3">
    <source>
        <dbReference type="Proteomes" id="UP000319908"/>
    </source>
</evidence>
<evidence type="ECO:0000256" key="1">
    <source>
        <dbReference type="SAM" id="MobiDB-lite"/>
    </source>
</evidence>
<evidence type="ECO:0000313" key="2">
    <source>
        <dbReference type="EMBL" id="TWU19568.1"/>
    </source>
</evidence>
<keyword evidence="3" id="KW-1185">Reference proteome</keyword>
<gene>
    <name evidence="2" type="ORF">Poly21_17420</name>
</gene>
<dbReference type="Proteomes" id="UP000319908">
    <property type="component" value="Unassembled WGS sequence"/>
</dbReference>
<name>A0A5C6C5Y7_9BACT</name>
<reference evidence="2 3" key="1">
    <citation type="journal article" date="2020" name="Antonie Van Leeuwenhoek">
        <title>Rhodopirellula heiligendammensis sp. nov., Rhodopirellula pilleata sp. nov., and Rhodopirellula solitaria sp. nov. isolated from natural or artificial marine surfaces in Northern Germany and California, USA, and emended description of the genus Rhodopirellula.</title>
        <authorList>
            <person name="Kallscheuer N."/>
            <person name="Wiegand S."/>
            <person name="Jogler M."/>
            <person name="Boedeker C."/>
            <person name="Peeters S.H."/>
            <person name="Rast P."/>
            <person name="Heuer A."/>
            <person name="Jetten M.S.M."/>
            <person name="Rohde M."/>
            <person name="Jogler C."/>
        </authorList>
    </citation>
    <scope>NUCLEOTIDE SEQUENCE [LARGE SCALE GENOMIC DNA]</scope>
    <source>
        <strain evidence="2 3">Poly21</strain>
    </source>
</reference>
<sequence length="302" mass="33705">MAIIRPARYGDQTTTEMRDGKVTKKFTQVLDVELEATDPDPISGLEVTQLNNAPRPGFSVYVPRPGLVVPFATCRTVTPAPVQGNRRRWTLTCTFEKNGNDDEPKPDSSDPNSLLPIVEPFSETGEAVMLEDFDGTKILDPFGDLFDEPMRVPIPIDGVKVTRYVPTYDESTLSNWLETTNKTEWRNQPEDAWCVTAITGQPIQFGNFTIGQINLTIKAHPLELKVSLKGAAPKLHRIGWLGVRAARSTTFLDDDGKRQTNRADGGANPPLATWVDKDGKKSEEPYFQAFRVRRQREFSAIA</sequence>
<dbReference type="RefSeq" id="WP_146406351.1">
    <property type="nucleotide sequence ID" value="NZ_SJPU01000001.1"/>
</dbReference>
<protein>
    <submittedName>
        <fullName evidence="2">Uncharacterized protein</fullName>
    </submittedName>
</protein>
<proteinExistence type="predicted"/>
<dbReference type="AlphaFoldDB" id="A0A5C6C5Y7"/>
<accession>A0A5C6C5Y7</accession>
<dbReference type="EMBL" id="SJPU01000001">
    <property type="protein sequence ID" value="TWU19568.1"/>
    <property type="molecule type" value="Genomic_DNA"/>
</dbReference>
<comment type="caution">
    <text evidence="2">The sequence shown here is derived from an EMBL/GenBank/DDBJ whole genome shotgun (WGS) entry which is preliminary data.</text>
</comment>
<organism evidence="2 3">
    <name type="scientific">Allorhodopirellula heiligendammensis</name>
    <dbReference type="NCBI Taxonomy" id="2714739"/>
    <lineage>
        <taxon>Bacteria</taxon>
        <taxon>Pseudomonadati</taxon>
        <taxon>Planctomycetota</taxon>
        <taxon>Planctomycetia</taxon>
        <taxon>Pirellulales</taxon>
        <taxon>Pirellulaceae</taxon>
        <taxon>Allorhodopirellula</taxon>
    </lineage>
</organism>
<dbReference type="OrthoDB" id="284733at2"/>